<comment type="caution">
    <text evidence="1">The sequence shown here is derived from an EMBL/GenBank/DDBJ whole genome shotgun (WGS) entry which is preliminary data.</text>
</comment>
<organism evidence="1">
    <name type="scientific">marine sediment metagenome</name>
    <dbReference type="NCBI Taxonomy" id="412755"/>
    <lineage>
        <taxon>unclassified sequences</taxon>
        <taxon>metagenomes</taxon>
        <taxon>ecological metagenomes</taxon>
    </lineage>
</organism>
<accession>A0A0F9TXJ6</accession>
<dbReference type="EMBL" id="LAZR01000955">
    <property type="protein sequence ID" value="KKN53826.1"/>
    <property type="molecule type" value="Genomic_DNA"/>
</dbReference>
<dbReference type="AlphaFoldDB" id="A0A0F9TXJ6"/>
<protein>
    <submittedName>
        <fullName evidence="1">Uncharacterized protein</fullName>
    </submittedName>
</protein>
<evidence type="ECO:0000313" key="1">
    <source>
        <dbReference type="EMBL" id="KKN53826.1"/>
    </source>
</evidence>
<reference evidence="1" key="1">
    <citation type="journal article" date="2015" name="Nature">
        <title>Complex archaea that bridge the gap between prokaryotes and eukaryotes.</title>
        <authorList>
            <person name="Spang A."/>
            <person name="Saw J.H."/>
            <person name="Jorgensen S.L."/>
            <person name="Zaremba-Niedzwiedzka K."/>
            <person name="Martijn J."/>
            <person name="Lind A.E."/>
            <person name="van Eijk R."/>
            <person name="Schleper C."/>
            <person name="Guy L."/>
            <person name="Ettema T.J."/>
        </authorList>
    </citation>
    <scope>NUCLEOTIDE SEQUENCE</scope>
</reference>
<name>A0A0F9TXJ6_9ZZZZ</name>
<sequence length="314" mass="34761">MPGSPHNFGITVFDTDETTRKADVQVTIRNESTNESKSLNTSSTGRVIFQLANASVFASGWTAGDRISYFVLYQGFEAKESILVRDTGGTTVTLTLVSITVAPSLKLFNVQEFLDTFNISVYDEDNKNGIKPQVIVMVGQSIEKEIEDLTNRTWDDNGGDNYTVTTEYHDAARYQDIWFTDKTPCTEITNFEVNSQAEGDAASWTDIKAEDDEDLNINLARGRIGLTSGASQLPEPGIDQVRITYKHGQSTPANVKRLAILMTGRAFGKRTLQRLNMSASEVEGLSSAIQNLAVDDKEIDKILMNIQFPPIYSF</sequence>
<proteinExistence type="predicted"/>
<gene>
    <name evidence="1" type="ORF">LCGC14_0598520</name>
</gene>